<evidence type="ECO:0000256" key="2">
    <source>
        <dbReference type="SAM" id="MobiDB-lite"/>
    </source>
</evidence>
<sequence length="238" mass="26375">MTSKRPDSAPPHSLKGVSTKAPHGQRTQPPLMATFCFACFSDVCTCGIDTPQQALAGVWLPDATFDHLPPAENQQTEDRTTPTSPSATRLTPTREIGQTDEDFANACFPQPHQHGSRAKLLSLLQQPWLLFNQPEPTGAFTFLLTNSTNGRQECSICSKPCRRGGRALEHIRAHLGHKPFSCYGGDQGCSRFTCGKLFHSKEALKDHQRRTNSQCIICDRVVLSKNYLRHVRIHLAGK</sequence>
<accession>A0A0C2WHS6</accession>
<dbReference type="PROSITE" id="PS00028">
    <property type="entry name" value="ZINC_FINGER_C2H2_1"/>
    <property type="match status" value="1"/>
</dbReference>
<reference evidence="4 5" key="1">
    <citation type="submission" date="2014-04" db="EMBL/GenBank/DDBJ databases">
        <authorList>
            <consortium name="DOE Joint Genome Institute"/>
            <person name="Kuo A."/>
            <person name="Zuccaro A."/>
            <person name="Kohler A."/>
            <person name="Nagy L.G."/>
            <person name="Floudas D."/>
            <person name="Copeland A."/>
            <person name="Barry K.W."/>
            <person name="Cichocki N."/>
            <person name="Veneault-Fourrey C."/>
            <person name="LaButti K."/>
            <person name="Lindquist E.A."/>
            <person name="Lipzen A."/>
            <person name="Lundell T."/>
            <person name="Morin E."/>
            <person name="Murat C."/>
            <person name="Sun H."/>
            <person name="Tunlid A."/>
            <person name="Henrissat B."/>
            <person name="Grigoriev I.V."/>
            <person name="Hibbett D.S."/>
            <person name="Martin F."/>
            <person name="Nordberg H.P."/>
            <person name="Cantor M.N."/>
            <person name="Hua S.X."/>
        </authorList>
    </citation>
    <scope>NUCLEOTIDE SEQUENCE [LARGE SCALE GENOMIC DNA]</scope>
    <source>
        <strain evidence="4 5">MAFF 305830</strain>
    </source>
</reference>
<feature type="compositionally biased region" description="Polar residues" evidence="2">
    <location>
        <begin position="81"/>
        <end position="91"/>
    </location>
</feature>
<feature type="region of interest" description="Disordered" evidence="2">
    <location>
        <begin position="1"/>
        <end position="26"/>
    </location>
</feature>
<evidence type="ECO:0000313" key="4">
    <source>
        <dbReference type="EMBL" id="KIM25938.1"/>
    </source>
</evidence>
<dbReference type="GO" id="GO:0008270">
    <property type="term" value="F:zinc ion binding"/>
    <property type="evidence" value="ECO:0007669"/>
    <property type="project" value="UniProtKB-KW"/>
</dbReference>
<protein>
    <recommendedName>
        <fullName evidence="3">C2H2-type domain-containing protein</fullName>
    </recommendedName>
</protein>
<feature type="domain" description="C2H2-type" evidence="3">
    <location>
        <begin position="187"/>
        <end position="213"/>
    </location>
</feature>
<dbReference type="OrthoDB" id="6077919at2759"/>
<dbReference type="InterPro" id="IPR036236">
    <property type="entry name" value="Znf_C2H2_sf"/>
</dbReference>
<dbReference type="InterPro" id="IPR013087">
    <property type="entry name" value="Znf_C2H2_type"/>
</dbReference>
<dbReference type="PROSITE" id="PS50157">
    <property type="entry name" value="ZINC_FINGER_C2H2_2"/>
    <property type="match status" value="2"/>
</dbReference>
<keyword evidence="1" id="KW-0862">Zinc</keyword>
<evidence type="ECO:0000313" key="5">
    <source>
        <dbReference type="Proteomes" id="UP000054097"/>
    </source>
</evidence>
<dbReference type="AlphaFoldDB" id="A0A0C2WHS6"/>
<evidence type="ECO:0000259" key="3">
    <source>
        <dbReference type="PROSITE" id="PS50157"/>
    </source>
</evidence>
<keyword evidence="5" id="KW-1185">Reference proteome</keyword>
<organism evidence="4 5">
    <name type="scientific">Serendipita vermifera MAFF 305830</name>
    <dbReference type="NCBI Taxonomy" id="933852"/>
    <lineage>
        <taxon>Eukaryota</taxon>
        <taxon>Fungi</taxon>
        <taxon>Dikarya</taxon>
        <taxon>Basidiomycota</taxon>
        <taxon>Agaricomycotina</taxon>
        <taxon>Agaricomycetes</taxon>
        <taxon>Sebacinales</taxon>
        <taxon>Serendipitaceae</taxon>
        <taxon>Serendipita</taxon>
    </lineage>
</organism>
<dbReference type="Gene3D" id="3.30.160.60">
    <property type="entry name" value="Classic Zinc Finger"/>
    <property type="match status" value="1"/>
</dbReference>
<dbReference type="Proteomes" id="UP000054097">
    <property type="component" value="Unassembled WGS sequence"/>
</dbReference>
<keyword evidence="1" id="KW-0863">Zinc-finger</keyword>
<proteinExistence type="predicted"/>
<feature type="region of interest" description="Disordered" evidence="2">
    <location>
        <begin position="66"/>
        <end position="92"/>
    </location>
</feature>
<evidence type="ECO:0000256" key="1">
    <source>
        <dbReference type="PROSITE-ProRule" id="PRU00042"/>
    </source>
</evidence>
<name>A0A0C2WHS6_SERVB</name>
<feature type="domain" description="C2H2-type" evidence="3">
    <location>
        <begin position="152"/>
        <end position="179"/>
    </location>
</feature>
<dbReference type="EMBL" id="KN824310">
    <property type="protein sequence ID" value="KIM25938.1"/>
    <property type="molecule type" value="Genomic_DNA"/>
</dbReference>
<reference evidence="5" key="2">
    <citation type="submission" date="2015-01" db="EMBL/GenBank/DDBJ databases">
        <title>Evolutionary Origins and Diversification of the Mycorrhizal Mutualists.</title>
        <authorList>
            <consortium name="DOE Joint Genome Institute"/>
            <consortium name="Mycorrhizal Genomics Consortium"/>
            <person name="Kohler A."/>
            <person name="Kuo A."/>
            <person name="Nagy L.G."/>
            <person name="Floudas D."/>
            <person name="Copeland A."/>
            <person name="Barry K.W."/>
            <person name="Cichocki N."/>
            <person name="Veneault-Fourrey C."/>
            <person name="LaButti K."/>
            <person name="Lindquist E.A."/>
            <person name="Lipzen A."/>
            <person name="Lundell T."/>
            <person name="Morin E."/>
            <person name="Murat C."/>
            <person name="Riley R."/>
            <person name="Ohm R."/>
            <person name="Sun H."/>
            <person name="Tunlid A."/>
            <person name="Henrissat B."/>
            <person name="Grigoriev I.V."/>
            <person name="Hibbett D.S."/>
            <person name="Martin F."/>
        </authorList>
    </citation>
    <scope>NUCLEOTIDE SEQUENCE [LARGE SCALE GENOMIC DNA]</scope>
    <source>
        <strain evidence="5">MAFF 305830</strain>
    </source>
</reference>
<dbReference type="HOGENOM" id="CLU_1166452_0_0_1"/>
<keyword evidence="1" id="KW-0479">Metal-binding</keyword>
<gene>
    <name evidence="4" type="ORF">M408DRAFT_202521</name>
</gene>
<dbReference type="SMART" id="SM00355">
    <property type="entry name" value="ZnF_C2H2"/>
    <property type="match status" value="3"/>
</dbReference>
<dbReference type="SUPFAM" id="SSF57667">
    <property type="entry name" value="beta-beta-alpha zinc fingers"/>
    <property type="match status" value="1"/>
</dbReference>